<sequence>MLLNVKSTFISLFLISLLCTFYGVNAIAVSKIKGLKERDDKSDLCSGFKFDNPPSGLKGPILKRNNTEFTARWSTESGSKLNLVLDFELFSNETDGKLVTTLWDKGADIKDNKASATFSMYAPEGITLPATFFARSWASSPSGPNCFIVSGDFTIIKDL</sequence>
<reference evidence="2 3" key="1">
    <citation type="submission" date="2018-06" db="EMBL/GenBank/DDBJ databases">
        <title>Comparative genomics reveals the genomic features of Rhizophagus irregularis, R. cerebriforme, R. diaphanum and Gigaspora rosea, and their symbiotic lifestyle signature.</title>
        <authorList>
            <person name="Morin E."/>
            <person name="San Clemente H."/>
            <person name="Chen E.C.H."/>
            <person name="De La Providencia I."/>
            <person name="Hainaut M."/>
            <person name="Kuo A."/>
            <person name="Kohler A."/>
            <person name="Murat C."/>
            <person name="Tang N."/>
            <person name="Roy S."/>
            <person name="Loubradou J."/>
            <person name="Henrissat B."/>
            <person name="Grigoriev I.V."/>
            <person name="Corradi N."/>
            <person name="Roux C."/>
            <person name="Martin F.M."/>
        </authorList>
    </citation>
    <scope>NUCLEOTIDE SEQUENCE [LARGE SCALE GENOMIC DNA]</scope>
    <source>
        <strain evidence="2 3">DAOM 194757</strain>
    </source>
</reference>
<gene>
    <name evidence="2" type="ORF">C2G38_2077391</name>
</gene>
<dbReference type="OrthoDB" id="2305668at2759"/>
<protein>
    <submittedName>
        <fullName evidence="2">Uncharacterized protein</fullName>
    </submittedName>
</protein>
<dbReference type="AlphaFoldDB" id="A0A397VRL3"/>
<accession>A0A397VRL3</accession>
<proteinExistence type="predicted"/>
<evidence type="ECO:0000313" key="3">
    <source>
        <dbReference type="Proteomes" id="UP000266673"/>
    </source>
</evidence>
<feature type="signal peptide" evidence="1">
    <location>
        <begin position="1"/>
        <end position="26"/>
    </location>
</feature>
<name>A0A397VRL3_9GLOM</name>
<keyword evidence="3" id="KW-1185">Reference proteome</keyword>
<evidence type="ECO:0000256" key="1">
    <source>
        <dbReference type="SAM" id="SignalP"/>
    </source>
</evidence>
<keyword evidence="1" id="KW-0732">Signal</keyword>
<dbReference type="EMBL" id="QKWP01000342">
    <property type="protein sequence ID" value="RIB21766.1"/>
    <property type="molecule type" value="Genomic_DNA"/>
</dbReference>
<dbReference type="Proteomes" id="UP000266673">
    <property type="component" value="Unassembled WGS sequence"/>
</dbReference>
<comment type="caution">
    <text evidence="2">The sequence shown here is derived from an EMBL/GenBank/DDBJ whole genome shotgun (WGS) entry which is preliminary data.</text>
</comment>
<organism evidence="2 3">
    <name type="scientific">Gigaspora rosea</name>
    <dbReference type="NCBI Taxonomy" id="44941"/>
    <lineage>
        <taxon>Eukaryota</taxon>
        <taxon>Fungi</taxon>
        <taxon>Fungi incertae sedis</taxon>
        <taxon>Mucoromycota</taxon>
        <taxon>Glomeromycotina</taxon>
        <taxon>Glomeromycetes</taxon>
        <taxon>Diversisporales</taxon>
        <taxon>Gigasporaceae</taxon>
        <taxon>Gigaspora</taxon>
    </lineage>
</organism>
<feature type="chain" id="PRO_5017289111" evidence="1">
    <location>
        <begin position="27"/>
        <end position="159"/>
    </location>
</feature>
<evidence type="ECO:0000313" key="2">
    <source>
        <dbReference type="EMBL" id="RIB21766.1"/>
    </source>
</evidence>